<dbReference type="Proteomes" id="UP000266506">
    <property type="component" value="Unassembled WGS sequence"/>
</dbReference>
<dbReference type="RefSeq" id="WP_119016569.1">
    <property type="nucleotide sequence ID" value="NZ_QXEV01000018.1"/>
</dbReference>
<dbReference type="InParanoid" id="A0A397RYL1"/>
<dbReference type="AlphaFoldDB" id="A0A397RYL1"/>
<dbReference type="InterPro" id="IPR025449">
    <property type="entry name" value="JetB"/>
</dbReference>
<sequence>MLDALEKMTVTQQGQFKDTANKLLACTFLSRDKKDNKEAYYFLMSYKEVFDEFFQILGYEITLDMPTGSVMLSGASATNTLKLRRDETLVLLILRLLYHEKMKDTSLNENIVCAVSDIHEKYDYLEIKKKLNKTDLVSSLRLLRRYNLIEITGDVTTSSCKLVILPTILMAIKTEDVTEVFNTINKINASEEAK</sequence>
<proteinExistence type="predicted"/>
<dbReference type="OrthoDB" id="6102739at2"/>
<gene>
    <name evidence="1" type="ORF">EI71_01446</name>
</gene>
<comment type="caution">
    <text evidence="1">The sequence shown here is derived from an EMBL/GenBank/DDBJ whole genome shotgun (WGS) entry which is preliminary data.</text>
</comment>
<evidence type="ECO:0000313" key="2">
    <source>
        <dbReference type="Proteomes" id="UP000266506"/>
    </source>
</evidence>
<dbReference type="Pfam" id="PF13835">
    <property type="entry name" value="DUF4194"/>
    <property type="match status" value="1"/>
</dbReference>
<name>A0A397RYL1_9MOLU</name>
<dbReference type="EMBL" id="QXEV01000018">
    <property type="protein sequence ID" value="RIA75481.1"/>
    <property type="molecule type" value="Genomic_DNA"/>
</dbReference>
<organism evidence="1 2">
    <name type="scientific">Anaeroplasma bactoclasticum</name>
    <dbReference type="NCBI Taxonomy" id="2088"/>
    <lineage>
        <taxon>Bacteria</taxon>
        <taxon>Bacillati</taxon>
        <taxon>Mycoplasmatota</taxon>
        <taxon>Mollicutes</taxon>
        <taxon>Anaeroplasmatales</taxon>
        <taxon>Anaeroplasmataceae</taxon>
        <taxon>Anaeroplasma</taxon>
    </lineage>
</organism>
<keyword evidence="2" id="KW-1185">Reference proteome</keyword>
<accession>A0A397RYL1</accession>
<reference evidence="1 2" key="1">
    <citation type="submission" date="2018-08" db="EMBL/GenBank/DDBJ databases">
        <title>Genomic Encyclopedia of Archaeal and Bacterial Type Strains, Phase II (KMG-II): from individual species to whole genera.</title>
        <authorList>
            <person name="Goeker M."/>
        </authorList>
    </citation>
    <scope>NUCLEOTIDE SEQUENCE [LARGE SCALE GENOMIC DNA]</scope>
    <source>
        <strain evidence="1 2">ATCC 27112</strain>
    </source>
</reference>
<protein>
    <submittedName>
        <fullName evidence="1">Uncharacterized protein DUF4194</fullName>
    </submittedName>
</protein>
<evidence type="ECO:0000313" key="1">
    <source>
        <dbReference type="EMBL" id="RIA75481.1"/>
    </source>
</evidence>